<dbReference type="Proteomes" id="UP000254219">
    <property type="component" value="Unassembled WGS sequence"/>
</dbReference>
<proteinExistence type="predicted"/>
<sequence length="63" mass="7219">MTWARIKKIEGKENFRVEETVDVDPEGRFHPSLVWVNCPDDVESGYLYDGAAFTQPAPDYQAE</sequence>
<dbReference type="EMBL" id="UFYN01000002">
    <property type="protein sequence ID" value="STD34838.1"/>
    <property type="molecule type" value="Genomic_DNA"/>
</dbReference>
<accession>A0A376FQ66</accession>
<evidence type="ECO:0000313" key="2">
    <source>
        <dbReference type="Proteomes" id="UP000254219"/>
    </source>
</evidence>
<name>A0A376FQ66_ECOLX</name>
<dbReference type="AlphaFoldDB" id="A0A376FQ66"/>
<protein>
    <submittedName>
        <fullName evidence="1">Uncharacterized protein</fullName>
    </submittedName>
</protein>
<evidence type="ECO:0000313" key="1">
    <source>
        <dbReference type="EMBL" id="STD34838.1"/>
    </source>
</evidence>
<reference evidence="1 2" key="1">
    <citation type="submission" date="2018-06" db="EMBL/GenBank/DDBJ databases">
        <authorList>
            <consortium name="Pathogen Informatics"/>
            <person name="Doyle S."/>
        </authorList>
    </citation>
    <scope>NUCLEOTIDE SEQUENCE [LARGE SCALE GENOMIC DNA]</scope>
    <source>
        <strain evidence="1 2">NCTC11181</strain>
    </source>
</reference>
<gene>
    <name evidence="1" type="ORF">NCTC11181_00534</name>
</gene>
<organism evidence="1 2">
    <name type="scientific">Escherichia coli</name>
    <dbReference type="NCBI Taxonomy" id="562"/>
    <lineage>
        <taxon>Bacteria</taxon>
        <taxon>Pseudomonadati</taxon>
        <taxon>Pseudomonadota</taxon>
        <taxon>Gammaproteobacteria</taxon>
        <taxon>Enterobacterales</taxon>
        <taxon>Enterobacteriaceae</taxon>
        <taxon>Escherichia</taxon>
    </lineage>
</organism>